<feature type="domain" description="Tyr recombinase" evidence="4">
    <location>
        <begin position="226"/>
        <end position="414"/>
    </location>
</feature>
<keyword evidence="3" id="KW-0233">DNA recombination</keyword>
<dbReference type="Pfam" id="PF13102">
    <property type="entry name" value="Phage_int_SAM_5"/>
    <property type="match status" value="1"/>
</dbReference>
<dbReference type="Gene3D" id="1.10.150.130">
    <property type="match status" value="1"/>
</dbReference>
<reference evidence="6" key="1">
    <citation type="submission" date="2020-04" db="EMBL/GenBank/DDBJ databases">
        <authorList>
            <person name="Kittiwongwattana C."/>
        </authorList>
    </citation>
    <scope>NUCLEOTIDE SEQUENCE [LARGE SCALE GENOMIC DNA]</scope>
    <source>
        <strain evidence="6">1303</strain>
    </source>
</reference>
<dbReference type="PROSITE" id="PS51898">
    <property type="entry name" value="TYR_RECOMBINASE"/>
    <property type="match status" value="1"/>
</dbReference>
<evidence type="ECO:0000313" key="6">
    <source>
        <dbReference type="Proteomes" id="UP000503144"/>
    </source>
</evidence>
<evidence type="ECO:0000256" key="1">
    <source>
        <dbReference type="ARBA" id="ARBA00008857"/>
    </source>
</evidence>
<dbReference type="InterPro" id="IPR011010">
    <property type="entry name" value="DNA_brk_join_enz"/>
</dbReference>
<evidence type="ECO:0000256" key="2">
    <source>
        <dbReference type="ARBA" id="ARBA00023125"/>
    </source>
</evidence>
<dbReference type="InterPro" id="IPR035386">
    <property type="entry name" value="Arm-DNA-bind_5"/>
</dbReference>
<protein>
    <submittedName>
        <fullName evidence="5">Site-specific integrase</fullName>
    </submittedName>
</protein>
<keyword evidence="6" id="KW-1185">Reference proteome</keyword>
<dbReference type="InterPro" id="IPR013762">
    <property type="entry name" value="Integrase-like_cat_sf"/>
</dbReference>
<dbReference type="Gene3D" id="1.10.443.10">
    <property type="entry name" value="Intergrase catalytic core"/>
    <property type="match status" value="1"/>
</dbReference>
<comment type="similarity">
    <text evidence="1">Belongs to the 'phage' integrase family.</text>
</comment>
<accession>A0ABX6LNM2</accession>
<dbReference type="InterPro" id="IPR025269">
    <property type="entry name" value="SAM-like_dom"/>
</dbReference>
<dbReference type="PANTHER" id="PTHR30349">
    <property type="entry name" value="PHAGE INTEGRASE-RELATED"/>
    <property type="match status" value="1"/>
</dbReference>
<dbReference type="InterPro" id="IPR050090">
    <property type="entry name" value="Tyrosine_recombinase_XerCD"/>
</dbReference>
<evidence type="ECO:0000259" key="4">
    <source>
        <dbReference type="PROSITE" id="PS51898"/>
    </source>
</evidence>
<reference evidence="5 6" key="2">
    <citation type="submission" date="2020-09" db="EMBL/GenBank/DDBJ databases">
        <authorList>
            <person name="Kittiwongwattana C."/>
        </authorList>
    </citation>
    <scope>NUCLEOTIDE SEQUENCE [LARGE SCALE GENOMIC DNA]</scope>
    <source>
        <strain evidence="5 6">1303</strain>
    </source>
</reference>
<gene>
    <name evidence="5" type="ORF">HF324_29335</name>
</gene>
<evidence type="ECO:0000256" key="3">
    <source>
        <dbReference type="ARBA" id="ARBA00023172"/>
    </source>
</evidence>
<dbReference type="Pfam" id="PF00589">
    <property type="entry name" value="Phage_integrase"/>
    <property type="match status" value="1"/>
</dbReference>
<dbReference type="Proteomes" id="UP000503144">
    <property type="component" value="Chromosome"/>
</dbReference>
<dbReference type="PANTHER" id="PTHR30349:SF64">
    <property type="entry name" value="PROPHAGE INTEGRASE INTD-RELATED"/>
    <property type="match status" value="1"/>
</dbReference>
<dbReference type="RefSeq" id="WP_168862038.1">
    <property type="nucleotide sequence ID" value="NZ_CP051204.2"/>
</dbReference>
<dbReference type="CDD" id="cd01185">
    <property type="entry name" value="INTN1_C_like"/>
    <property type="match status" value="1"/>
</dbReference>
<evidence type="ECO:0000313" key="5">
    <source>
        <dbReference type="EMBL" id="QJB41727.1"/>
    </source>
</evidence>
<dbReference type="Pfam" id="PF17293">
    <property type="entry name" value="Arm-DNA-bind_5"/>
    <property type="match status" value="1"/>
</dbReference>
<dbReference type="EMBL" id="CP051204">
    <property type="protein sequence ID" value="QJB41727.1"/>
    <property type="molecule type" value="Genomic_DNA"/>
</dbReference>
<keyword evidence="2" id="KW-0238">DNA-binding</keyword>
<sequence length="431" mass="50011">MDLQFYLKRPDATAITTIFARITYEGGKLKYYIPEKIDPQYWNPDTHRARETKRFPEFSEFNARLDNIAQTIKNTLRKFQNDNQNKIPMPAQLKELLDITFGKKTSVLNKDFFQYFEDFVTRTSKGERLSPKTKKKIALTTNKGYTTTLNHLKKFKAVYNRKIDFDTIDLQFHNDYIAYLTNKVSLSNNTIGDHIKRIIVILGDAKRLGINVNPSFESGYFFKPSEETDNVYLDQTELSLLEEIDLTSHPKLDRVRDLFLIGCYTGLRYSDYSTLKPEDFKDGFIEIRQTKTGKPVVIPEHPVVKKILDKYNGQLPKSISNQKTNAYLKDLGEMIPALEKECSKTYTKGGVTETLLSPKWKMISSHTARRSFATNEYLAGTPTLTIMAITGHTTEKMFMKYIKLTPKEHAVLLKMHWEKRSNKKEEPEKVF</sequence>
<organism evidence="5 6">
    <name type="scientific">Chitinophaga oryzae</name>
    <dbReference type="NCBI Taxonomy" id="2725414"/>
    <lineage>
        <taxon>Bacteria</taxon>
        <taxon>Pseudomonadati</taxon>
        <taxon>Bacteroidota</taxon>
        <taxon>Chitinophagia</taxon>
        <taxon>Chitinophagales</taxon>
        <taxon>Chitinophagaceae</taxon>
        <taxon>Chitinophaga</taxon>
    </lineage>
</organism>
<dbReference type="InterPro" id="IPR002104">
    <property type="entry name" value="Integrase_catalytic"/>
</dbReference>
<name>A0ABX6LNM2_9BACT</name>
<dbReference type="InterPro" id="IPR010998">
    <property type="entry name" value="Integrase_recombinase_N"/>
</dbReference>
<proteinExistence type="inferred from homology"/>
<dbReference type="SUPFAM" id="SSF56349">
    <property type="entry name" value="DNA breaking-rejoining enzymes"/>
    <property type="match status" value="1"/>
</dbReference>